<protein>
    <submittedName>
        <fullName evidence="1">DUF707 domain-containing protein</fullName>
    </submittedName>
</protein>
<reference evidence="1 2" key="1">
    <citation type="submission" date="2021-04" db="EMBL/GenBank/DDBJ databases">
        <title>The genome sequence of Ideonella sp. 3Y2.</title>
        <authorList>
            <person name="Liu Y."/>
        </authorList>
    </citation>
    <scope>NUCLEOTIDE SEQUENCE [LARGE SCALE GENOMIC DNA]</scope>
    <source>
        <strain evidence="1 2">3Y2</strain>
    </source>
</reference>
<gene>
    <name evidence="1" type="ORF">KAK03_04410</name>
</gene>
<accession>A0A940YC98</accession>
<name>A0A940YC98_9BURK</name>
<dbReference type="RefSeq" id="WP_210851970.1">
    <property type="nucleotide sequence ID" value="NZ_JAGQDD010000002.1"/>
</dbReference>
<keyword evidence="2" id="KW-1185">Reference proteome</keyword>
<dbReference type="EMBL" id="JAGQDD010000002">
    <property type="protein sequence ID" value="MBQ0929720.1"/>
    <property type="molecule type" value="Genomic_DNA"/>
</dbReference>
<dbReference type="Proteomes" id="UP000676246">
    <property type="component" value="Unassembled WGS sequence"/>
</dbReference>
<evidence type="ECO:0000313" key="1">
    <source>
        <dbReference type="EMBL" id="MBQ0929720.1"/>
    </source>
</evidence>
<dbReference type="AlphaFoldDB" id="A0A940YC98"/>
<comment type="caution">
    <text evidence="1">The sequence shown here is derived from an EMBL/GenBank/DDBJ whole genome shotgun (WGS) entry which is preliminary data.</text>
</comment>
<sequence length="296" mass="33534">MSKRNLVIVRAGDKSLHGDWLRPLGAERSWDLVVSYFGDDPQMHRRPDVVRIDGKGPKWKGLHQVLVSGALDWSAYDRIWLPDDDLACTPQAIDRLFLLAEYFELQLAQPSLSHDSYISHAGTVHNPRFLMRRTNFVEVMAPVLTRELLQRVLPTLIENESGWGLDYLWAMYVDRPREDIGVIDAIQIRHTRPVGGPNYERLRAEGKSPHQELARLRKKYELTDIAHVCWSAIAADGTEMSMDEVDQALPLLQAVLAGQRPWLKAELQEEGGVIAGHLRHCPALRLAAESSRQMAA</sequence>
<evidence type="ECO:0000313" key="2">
    <source>
        <dbReference type="Proteomes" id="UP000676246"/>
    </source>
</evidence>
<dbReference type="InterPro" id="IPR007877">
    <property type="entry name" value="DUF707"/>
</dbReference>
<dbReference type="Pfam" id="PF05212">
    <property type="entry name" value="DUF707"/>
    <property type="match status" value="1"/>
</dbReference>
<proteinExistence type="predicted"/>
<organism evidence="1 2">
    <name type="scientific">Ideonella alba</name>
    <dbReference type="NCBI Taxonomy" id="2824118"/>
    <lineage>
        <taxon>Bacteria</taxon>
        <taxon>Pseudomonadati</taxon>
        <taxon>Pseudomonadota</taxon>
        <taxon>Betaproteobacteria</taxon>
        <taxon>Burkholderiales</taxon>
        <taxon>Sphaerotilaceae</taxon>
        <taxon>Ideonella</taxon>
    </lineage>
</organism>